<name>A0ACB8FDU6_9SAUR</name>
<dbReference type="EMBL" id="CM037622">
    <property type="protein sequence ID" value="KAH8003369.1"/>
    <property type="molecule type" value="Genomic_DNA"/>
</dbReference>
<comment type="caution">
    <text evidence="1">The sequence shown here is derived from an EMBL/GenBank/DDBJ whole genome shotgun (WGS) entry which is preliminary data.</text>
</comment>
<keyword evidence="2" id="KW-1185">Reference proteome</keyword>
<evidence type="ECO:0000313" key="1">
    <source>
        <dbReference type="EMBL" id="KAH8003369.1"/>
    </source>
</evidence>
<protein>
    <submittedName>
        <fullName evidence="1">Uncharacterized protein</fullName>
    </submittedName>
</protein>
<sequence>MHLNPDGADHKDNGKPPTLVTSMIDYNMPITMAYMKHMKLQLLNSQQDEDESSIESDEFDLSDSTRMSAVNSDLSSNLEERIQSPQTLQGQQDDPMFSCPNSRLNILFDKPFSAVDINGSSDEEEQPADNEDETSPTAPPMENWHFGPALSTDPEVSDSTDDDVPSPSSMTNSDPGPVQRVPPTEGHAAVWPPLSTGPMALATALGTSRA</sequence>
<organism evidence="1 2">
    <name type="scientific">Sphaerodactylus townsendi</name>
    <dbReference type="NCBI Taxonomy" id="933632"/>
    <lineage>
        <taxon>Eukaryota</taxon>
        <taxon>Metazoa</taxon>
        <taxon>Chordata</taxon>
        <taxon>Craniata</taxon>
        <taxon>Vertebrata</taxon>
        <taxon>Euteleostomi</taxon>
        <taxon>Lepidosauria</taxon>
        <taxon>Squamata</taxon>
        <taxon>Bifurcata</taxon>
        <taxon>Gekkota</taxon>
        <taxon>Sphaerodactylidae</taxon>
        <taxon>Sphaerodactylus</taxon>
    </lineage>
</organism>
<evidence type="ECO:0000313" key="2">
    <source>
        <dbReference type="Proteomes" id="UP000827872"/>
    </source>
</evidence>
<reference evidence="1" key="1">
    <citation type="submission" date="2021-08" db="EMBL/GenBank/DDBJ databases">
        <title>The first chromosome-level gecko genome reveals the dynamic sex chromosomes of Neotropical dwarf geckos (Sphaerodactylidae: Sphaerodactylus).</title>
        <authorList>
            <person name="Pinto B.J."/>
            <person name="Keating S.E."/>
            <person name="Gamble T."/>
        </authorList>
    </citation>
    <scope>NUCLEOTIDE SEQUENCE</scope>
    <source>
        <strain evidence="1">TG3544</strain>
    </source>
</reference>
<dbReference type="Proteomes" id="UP000827872">
    <property type="component" value="Linkage Group LG09"/>
</dbReference>
<proteinExistence type="predicted"/>
<accession>A0ACB8FDU6</accession>
<gene>
    <name evidence="1" type="ORF">K3G42_017698</name>
</gene>